<gene>
    <name evidence="5" type="ORF">HRJ53_03825</name>
</gene>
<accession>A0A7V8SVP4</accession>
<dbReference type="PIRSF" id="PIRSF003073">
    <property type="entry name" value="DNAC_TnpB_IstB"/>
    <property type="match status" value="1"/>
</dbReference>
<dbReference type="PANTHER" id="PTHR30050">
    <property type="entry name" value="CHROMOSOMAL REPLICATION INITIATOR PROTEIN DNAA"/>
    <property type="match status" value="1"/>
</dbReference>
<evidence type="ECO:0000313" key="5">
    <source>
        <dbReference type="EMBL" id="MBA0084103.1"/>
    </source>
</evidence>
<evidence type="ECO:0000313" key="6">
    <source>
        <dbReference type="Proteomes" id="UP000567293"/>
    </source>
</evidence>
<name>A0A7V8SVP4_9BACT</name>
<dbReference type="InterPro" id="IPR028350">
    <property type="entry name" value="DNAC/IstB-like"/>
</dbReference>
<feature type="domain" description="AAA+ ATPase" evidence="4">
    <location>
        <begin position="97"/>
        <end position="232"/>
    </location>
</feature>
<dbReference type="InterPro" id="IPR027417">
    <property type="entry name" value="P-loop_NTPase"/>
</dbReference>
<dbReference type="PANTHER" id="PTHR30050:SF4">
    <property type="entry name" value="ATP-BINDING PROTEIN RV3427C IN INSERTION SEQUENCE-RELATED"/>
    <property type="match status" value="1"/>
</dbReference>
<keyword evidence="6" id="KW-1185">Reference proteome</keyword>
<comment type="similarity">
    <text evidence="1">Belongs to the IS21/IS1162 putative ATP-binding protein family.</text>
</comment>
<dbReference type="AlphaFoldDB" id="A0A7V8SVP4"/>
<dbReference type="SMART" id="SM00382">
    <property type="entry name" value="AAA"/>
    <property type="match status" value="1"/>
</dbReference>
<dbReference type="SUPFAM" id="SSF52540">
    <property type="entry name" value="P-loop containing nucleoside triphosphate hydrolases"/>
    <property type="match status" value="1"/>
</dbReference>
<evidence type="ECO:0000256" key="2">
    <source>
        <dbReference type="ARBA" id="ARBA00022741"/>
    </source>
</evidence>
<sequence length="241" mass="28253">MTEELEQLLKNLKLKRILEIYDEQLQAADKEDVSYSEFVTRLVRAQWHTRQESALEWRIRRANLPERWSLETFPFARQPGVNRKQIRGFAELEFIAKAENIVFVGETGRGKTGLACGLLLKALENGYRCQFIKAQDLFDEMYASLADRSTRQLLTRLARLDVLLIDEFGYLNLKPEQSNIFFKLIEERYRRHPCIITTNLGYDEWPNFLGNRPMVEALLSRLRHYCHTVRIDGPSLCQLQG</sequence>
<dbReference type="Proteomes" id="UP000567293">
    <property type="component" value="Unassembled WGS sequence"/>
</dbReference>
<evidence type="ECO:0000256" key="1">
    <source>
        <dbReference type="ARBA" id="ARBA00008059"/>
    </source>
</evidence>
<proteinExistence type="inferred from homology"/>
<keyword evidence="3 5" id="KW-0067">ATP-binding</keyword>
<dbReference type="CDD" id="cd00009">
    <property type="entry name" value="AAA"/>
    <property type="match status" value="1"/>
</dbReference>
<dbReference type="InterPro" id="IPR002611">
    <property type="entry name" value="IstB_ATP-bd"/>
</dbReference>
<dbReference type="InterPro" id="IPR047661">
    <property type="entry name" value="IstB"/>
</dbReference>
<dbReference type="InterPro" id="IPR003593">
    <property type="entry name" value="AAA+_ATPase"/>
</dbReference>
<dbReference type="GO" id="GO:0006260">
    <property type="term" value="P:DNA replication"/>
    <property type="evidence" value="ECO:0007669"/>
    <property type="project" value="TreeGrafter"/>
</dbReference>
<dbReference type="GO" id="GO:0005524">
    <property type="term" value="F:ATP binding"/>
    <property type="evidence" value="ECO:0007669"/>
    <property type="project" value="UniProtKB-KW"/>
</dbReference>
<evidence type="ECO:0000256" key="3">
    <source>
        <dbReference type="ARBA" id="ARBA00022840"/>
    </source>
</evidence>
<dbReference type="Pfam" id="PF01695">
    <property type="entry name" value="IstB_IS21"/>
    <property type="match status" value="1"/>
</dbReference>
<comment type="caution">
    <text evidence="5">The sequence shown here is derived from an EMBL/GenBank/DDBJ whole genome shotgun (WGS) entry which is preliminary data.</text>
</comment>
<dbReference type="NCBIfam" id="NF038214">
    <property type="entry name" value="IS21_help_AAA"/>
    <property type="match status" value="1"/>
</dbReference>
<protein>
    <submittedName>
        <fullName evidence="5">ATP-binding protein</fullName>
    </submittedName>
</protein>
<evidence type="ECO:0000259" key="4">
    <source>
        <dbReference type="SMART" id="SM00382"/>
    </source>
</evidence>
<keyword evidence="2" id="KW-0547">Nucleotide-binding</keyword>
<reference evidence="5" key="1">
    <citation type="submission" date="2020-06" db="EMBL/GenBank/DDBJ databases">
        <title>Legume-microbial interactions unlock mineral nutrients during tropical forest succession.</title>
        <authorList>
            <person name="Epihov D.Z."/>
        </authorList>
    </citation>
    <scope>NUCLEOTIDE SEQUENCE [LARGE SCALE GENOMIC DNA]</scope>
    <source>
        <strain evidence="5">Pan2503</strain>
    </source>
</reference>
<dbReference type="EMBL" id="JACDQQ010000375">
    <property type="protein sequence ID" value="MBA0084103.1"/>
    <property type="molecule type" value="Genomic_DNA"/>
</dbReference>
<dbReference type="Gene3D" id="3.40.50.300">
    <property type="entry name" value="P-loop containing nucleotide triphosphate hydrolases"/>
    <property type="match status" value="1"/>
</dbReference>
<organism evidence="5 6">
    <name type="scientific">Candidatus Acidiferrum panamense</name>
    <dbReference type="NCBI Taxonomy" id="2741543"/>
    <lineage>
        <taxon>Bacteria</taxon>
        <taxon>Pseudomonadati</taxon>
        <taxon>Acidobacteriota</taxon>
        <taxon>Terriglobia</taxon>
        <taxon>Candidatus Acidiferrales</taxon>
        <taxon>Candidatus Acidiferrum</taxon>
    </lineage>
</organism>